<evidence type="ECO:0000313" key="5">
    <source>
        <dbReference type="EMBL" id="QDG51936.1"/>
    </source>
</evidence>
<dbReference type="PANTHER" id="PTHR47245:SF2">
    <property type="entry name" value="PEPTIDYL-PROLYL CIS-TRANS ISOMERASE HP_0175-RELATED"/>
    <property type="match status" value="1"/>
</dbReference>
<gene>
    <name evidence="5" type="ORF">FIV42_14670</name>
</gene>
<keyword evidence="6" id="KW-1185">Reference proteome</keyword>
<sequence>MKSRFRTYLAVTTLALIASAGCAPEKPSEAQLRGEIDRSEQPKATAEIEKEPVVVVDGEEITLGEFNRRLQALPEFARARFATIEKKKEYLDSIAQFEVMADVAEEEGLGTRAAVLSAMKDTLAERLLSEVIHERLSMEDIDEAAVEQYYEAHRDDFHTPKARRVALIEFDTRDNAEKARGRILEQMATAEEPIIEFRKAAARYSTDRAVAREGGDIGFVGAPDTETQRPAVAEQAWALAQQGQVTPVFAVDGGWALATFFDERDEHVTPLAEASGEIRNKLYEKRKQQLVDDYVAELRQKATIERHPKVAEGVEAPEKLGTRRAEDIPLRTEEAFETPKNLRSDTVPDETKPTP</sequence>
<dbReference type="PROSITE" id="PS51257">
    <property type="entry name" value="PROKAR_LIPOPROTEIN"/>
    <property type="match status" value="1"/>
</dbReference>
<dbReference type="RefSeq" id="WP_141198414.1">
    <property type="nucleotide sequence ID" value="NZ_CP041186.1"/>
</dbReference>
<keyword evidence="1" id="KW-0413">Isomerase</keyword>
<evidence type="ECO:0000313" key="6">
    <source>
        <dbReference type="Proteomes" id="UP000315995"/>
    </source>
</evidence>
<dbReference type="EMBL" id="CP041186">
    <property type="protein sequence ID" value="QDG51936.1"/>
    <property type="molecule type" value="Genomic_DNA"/>
</dbReference>
<reference evidence="5 6" key="1">
    <citation type="submission" date="2019-06" db="EMBL/GenBank/DDBJ databases">
        <title>Persicimonas caeni gen. nov., sp. nov., a predatory bacterium isolated from solar saltern.</title>
        <authorList>
            <person name="Wang S."/>
        </authorList>
    </citation>
    <scope>NUCLEOTIDE SEQUENCE [LARGE SCALE GENOMIC DNA]</scope>
    <source>
        <strain evidence="5 6">YN101</strain>
    </source>
</reference>
<keyword evidence="1" id="KW-0697">Rotamase</keyword>
<dbReference type="Gene3D" id="3.10.50.40">
    <property type="match status" value="1"/>
</dbReference>
<feature type="region of interest" description="Disordered" evidence="2">
    <location>
        <begin position="25"/>
        <end position="44"/>
    </location>
</feature>
<evidence type="ECO:0000256" key="1">
    <source>
        <dbReference type="PROSITE-ProRule" id="PRU00278"/>
    </source>
</evidence>
<dbReference type="GO" id="GO:0003755">
    <property type="term" value="F:peptidyl-prolyl cis-trans isomerase activity"/>
    <property type="evidence" value="ECO:0007669"/>
    <property type="project" value="UniProtKB-KW"/>
</dbReference>
<feature type="domain" description="PpiC" evidence="4">
    <location>
        <begin position="160"/>
        <end position="262"/>
    </location>
</feature>
<dbReference type="AlphaFoldDB" id="A0A4Y6PUC7"/>
<dbReference type="SUPFAM" id="SSF54534">
    <property type="entry name" value="FKBP-like"/>
    <property type="match status" value="1"/>
</dbReference>
<dbReference type="Proteomes" id="UP000315995">
    <property type="component" value="Chromosome"/>
</dbReference>
<feature type="signal peptide" evidence="3">
    <location>
        <begin position="1"/>
        <end position="23"/>
    </location>
</feature>
<dbReference type="PANTHER" id="PTHR47245">
    <property type="entry name" value="PEPTIDYLPROLYL ISOMERASE"/>
    <property type="match status" value="1"/>
</dbReference>
<proteinExistence type="predicted"/>
<feature type="chain" id="PRO_5030106456" description="PpiC domain-containing protein" evidence="3">
    <location>
        <begin position="24"/>
        <end position="355"/>
    </location>
</feature>
<evidence type="ECO:0000256" key="3">
    <source>
        <dbReference type="SAM" id="SignalP"/>
    </source>
</evidence>
<accession>A0A5B8Y7I7</accession>
<feature type="compositionally biased region" description="Basic and acidic residues" evidence="2">
    <location>
        <begin position="308"/>
        <end position="334"/>
    </location>
</feature>
<dbReference type="InterPro" id="IPR027304">
    <property type="entry name" value="Trigger_fact/SurA_dom_sf"/>
</dbReference>
<feature type="region of interest" description="Disordered" evidence="2">
    <location>
        <begin position="308"/>
        <end position="355"/>
    </location>
</feature>
<accession>A0A4Y6PUC7</accession>
<name>A0A4Y6PUC7_PERCE</name>
<dbReference type="InterPro" id="IPR050245">
    <property type="entry name" value="PrsA_foldase"/>
</dbReference>
<dbReference type="OrthoDB" id="14196at2"/>
<dbReference type="SUPFAM" id="SSF109998">
    <property type="entry name" value="Triger factor/SurA peptide-binding domain-like"/>
    <property type="match status" value="1"/>
</dbReference>
<keyword evidence="3" id="KW-0732">Signal</keyword>
<feature type="compositionally biased region" description="Basic and acidic residues" evidence="2">
    <location>
        <begin position="26"/>
        <end position="44"/>
    </location>
</feature>
<dbReference type="InterPro" id="IPR000297">
    <property type="entry name" value="PPIase_PpiC"/>
</dbReference>
<dbReference type="InterPro" id="IPR046357">
    <property type="entry name" value="PPIase_dom_sf"/>
</dbReference>
<dbReference type="Pfam" id="PF13145">
    <property type="entry name" value="Rotamase_2"/>
    <property type="match status" value="1"/>
</dbReference>
<organism evidence="5 6">
    <name type="scientific">Persicimonas caeni</name>
    <dbReference type="NCBI Taxonomy" id="2292766"/>
    <lineage>
        <taxon>Bacteria</taxon>
        <taxon>Deltaproteobacteria</taxon>
        <taxon>Bradymonadales</taxon>
        <taxon>Bradymonadaceae</taxon>
        <taxon>Persicimonas</taxon>
    </lineage>
</organism>
<evidence type="ECO:0000259" key="4">
    <source>
        <dbReference type="PROSITE" id="PS50198"/>
    </source>
</evidence>
<dbReference type="PROSITE" id="PS50198">
    <property type="entry name" value="PPIC_PPIASE_2"/>
    <property type="match status" value="1"/>
</dbReference>
<protein>
    <recommendedName>
        <fullName evidence="4">PpiC domain-containing protein</fullName>
    </recommendedName>
</protein>
<evidence type="ECO:0000256" key="2">
    <source>
        <dbReference type="SAM" id="MobiDB-lite"/>
    </source>
</evidence>